<evidence type="ECO:0000256" key="1">
    <source>
        <dbReference type="ARBA" id="ARBA00022801"/>
    </source>
</evidence>
<feature type="domain" description="Ricin B lectin" evidence="5">
    <location>
        <begin position="656"/>
        <end position="729"/>
    </location>
</feature>
<dbReference type="InterPro" id="IPR029486">
    <property type="entry name" value="GH97_N"/>
</dbReference>
<sequence length="752" mass="79216">MQHTTGRDLTVAATLLALTAGLGATATGPASAATPGSWTSVQPGAPSGCDGVRATVALDAAGTPTLGAAWDCKQVLNPAPIGLVTSTTDFSTGLDFVSRSDETVNATYETTTGNARTRTRTATETRLVFAKGAERITVHVRTSPDGVALRYELPAGATVLREATSFELPADAQLSREVFGAAHESVYSTSAVSAVASGEYGMSMFGQLSNGARVLLSESGVDGGYSGGRFTHAQGDGRFTVKLADAQVVRTAAFTTPWRVAAIGSTATVVESTLEDDVAPPSRIADTSWIKPGIAAWPWFDGGKATQSDLTKLKSWADYASSQGWPYLLVDDGWKGVTWMPELVSYAQARGVKIMLWYHWQDLDTAAERDAEFTRLNQWGVAGVKMDFMGSETQARQQWYDEALAAAAGHKLMVDLHGSRLPVGVFRTWPNVLTMEAVRGEEYSTGRTIGHVTAVPFTRGALGAADYSPMSFQRANPDSDGAELALGVLYESALMLPGSKVSDYQARPEAQRWMRQLPTVWDETRFVQGDPVGGAVMARRNGDRWFVGAMTGAGAGTVAYPTAFLGSGSWHAEITTDGPGGLVRTSRVIRAGDTLSVPAVSHGGHVVKLTRVAALPAGNRTVKVAGGTDAVAVDGAAGCGVPVVRAPGDGSSTRSFELKPLGDGYLRIVNQASGEDVVVLGASRNAGAKIVQCVYAPGEKTNDEWLAEDAGSGNVRFANRYSGLYLTASATQGGQFEQRPYDGSGRQLFTVS</sequence>
<dbReference type="InterPro" id="IPR029483">
    <property type="entry name" value="GH97_C"/>
</dbReference>
<evidence type="ECO:0000259" key="4">
    <source>
        <dbReference type="Pfam" id="PF10566"/>
    </source>
</evidence>
<feature type="chain" id="PRO_5037494335" evidence="3">
    <location>
        <begin position="33"/>
        <end position="752"/>
    </location>
</feature>
<dbReference type="GeneID" id="95354220"/>
<dbReference type="SUPFAM" id="SSF50370">
    <property type="entry name" value="Ricin B-like lectins"/>
    <property type="match status" value="1"/>
</dbReference>
<evidence type="ECO:0000313" key="8">
    <source>
        <dbReference type="EMBL" id="GHH73537.1"/>
    </source>
</evidence>
<evidence type="ECO:0000313" key="9">
    <source>
        <dbReference type="Proteomes" id="UP000617734"/>
    </source>
</evidence>
<feature type="signal peptide" evidence="3">
    <location>
        <begin position="1"/>
        <end position="32"/>
    </location>
</feature>
<protein>
    <submittedName>
        <fullName evidence="8">Alpha-glucosidase</fullName>
    </submittedName>
</protein>
<dbReference type="RefSeq" id="WP_190212062.1">
    <property type="nucleotide sequence ID" value="NZ_BNBO01000020.1"/>
</dbReference>
<dbReference type="CDD" id="cd00161">
    <property type="entry name" value="beta-trefoil_Ricin-like"/>
    <property type="match status" value="1"/>
</dbReference>
<dbReference type="InterPro" id="IPR014718">
    <property type="entry name" value="GH-type_carb-bd"/>
</dbReference>
<dbReference type="Pfam" id="PF14509">
    <property type="entry name" value="GH97_C"/>
    <property type="match status" value="1"/>
</dbReference>
<dbReference type="Pfam" id="PF14200">
    <property type="entry name" value="RicinB_lectin_2"/>
    <property type="match status" value="1"/>
</dbReference>
<name>A0A919FVU9_9ACTN</name>
<keyword evidence="2" id="KW-0326">Glycosidase</keyword>
<evidence type="ECO:0000259" key="6">
    <source>
        <dbReference type="Pfam" id="PF14508"/>
    </source>
</evidence>
<reference evidence="8" key="1">
    <citation type="journal article" date="2014" name="Int. J. Syst. Evol. Microbiol.">
        <title>Complete genome sequence of Corynebacterium casei LMG S-19264T (=DSM 44701T), isolated from a smear-ripened cheese.</title>
        <authorList>
            <consortium name="US DOE Joint Genome Institute (JGI-PGF)"/>
            <person name="Walter F."/>
            <person name="Albersmeier A."/>
            <person name="Kalinowski J."/>
            <person name="Ruckert C."/>
        </authorList>
    </citation>
    <scope>NUCLEOTIDE SEQUENCE</scope>
    <source>
        <strain evidence="8">JCM 4646</strain>
    </source>
</reference>
<dbReference type="EMBL" id="BNBO01000020">
    <property type="protein sequence ID" value="GHH73537.1"/>
    <property type="molecule type" value="Genomic_DNA"/>
</dbReference>
<keyword evidence="1" id="KW-0378">Hydrolase</keyword>
<gene>
    <name evidence="8" type="primary">malZ</name>
    <name evidence="8" type="ORF">GCM10018781_38160</name>
</gene>
<dbReference type="Gene3D" id="2.60.40.1180">
    <property type="entry name" value="Golgi alpha-mannosidase II"/>
    <property type="match status" value="1"/>
</dbReference>
<dbReference type="Gene3D" id="2.80.10.50">
    <property type="match status" value="1"/>
</dbReference>
<dbReference type="Gene3D" id="3.20.20.70">
    <property type="entry name" value="Aldolase class I"/>
    <property type="match status" value="1"/>
</dbReference>
<dbReference type="InterPro" id="IPR052720">
    <property type="entry name" value="Glycosyl_hydrolase_97"/>
</dbReference>
<dbReference type="Pfam" id="PF10566">
    <property type="entry name" value="Glyco_hydro_97"/>
    <property type="match status" value="1"/>
</dbReference>
<accession>A0A919FVU9</accession>
<reference evidence="8" key="2">
    <citation type="submission" date="2020-09" db="EMBL/GenBank/DDBJ databases">
        <authorList>
            <person name="Sun Q."/>
            <person name="Ohkuma M."/>
        </authorList>
    </citation>
    <scope>NUCLEOTIDE SEQUENCE</scope>
    <source>
        <strain evidence="8">JCM 4646</strain>
    </source>
</reference>
<dbReference type="SUPFAM" id="SSF51445">
    <property type="entry name" value="(Trans)glycosidases"/>
    <property type="match status" value="1"/>
</dbReference>
<dbReference type="Pfam" id="PF14508">
    <property type="entry name" value="GH97_N"/>
    <property type="match status" value="1"/>
</dbReference>
<dbReference type="AlphaFoldDB" id="A0A919FVU9"/>
<dbReference type="GO" id="GO:0016798">
    <property type="term" value="F:hydrolase activity, acting on glycosyl bonds"/>
    <property type="evidence" value="ECO:0007669"/>
    <property type="project" value="UniProtKB-KW"/>
</dbReference>
<dbReference type="InterPro" id="IPR017853">
    <property type="entry name" value="GH"/>
</dbReference>
<dbReference type="GO" id="GO:0030246">
    <property type="term" value="F:carbohydrate binding"/>
    <property type="evidence" value="ECO:0007669"/>
    <property type="project" value="InterPro"/>
</dbReference>
<feature type="domain" description="Glycosyl-hydrolase 97 N-terminal" evidence="6">
    <location>
        <begin position="57"/>
        <end position="281"/>
    </location>
</feature>
<comment type="caution">
    <text evidence="8">The sequence shown here is derived from an EMBL/GenBank/DDBJ whole genome shotgun (WGS) entry which is preliminary data.</text>
</comment>
<dbReference type="PANTHER" id="PTHR35803:SF2">
    <property type="entry name" value="RETAINING ALPHA-GALACTOSIDASE"/>
    <property type="match status" value="1"/>
</dbReference>
<dbReference type="PANTHER" id="PTHR35803">
    <property type="entry name" value="GLUCAN 1,4-ALPHA-GLUCOSIDASE SUSB-RELATED"/>
    <property type="match status" value="1"/>
</dbReference>
<dbReference type="InterPro" id="IPR013780">
    <property type="entry name" value="Glyco_hydro_b"/>
</dbReference>
<dbReference type="Gene3D" id="2.70.98.10">
    <property type="match status" value="1"/>
</dbReference>
<dbReference type="InterPro" id="IPR035992">
    <property type="entry name" value="Ricin_B-like_lectins"/>
</dbReference>
<keyword evidence="9" id="KW-1185">Reference proteome</keyword>
<dbReference type="InterPro" id="IPR000772">
    <property type="entry name" value="Ricin_B_lectin"/>
</dbReference>
<proteinExistence type="predicted"/>
<dbReference type="InterPro" id="IPR019563">
    <property type="entry name" value="GH97_catalytic"/>
</dbReference>
<keyword evidence="3" id="KW-0732">Signal</keyword>
<evidence type="ECO:0000259" key="5">
    <source>
        <dbReference type="Pfam" id="PF14200"/>
    </source>
</evidence>
<organism evidence="8 9">
    <name type="scientific">Kitasatospora indigofera</name>
    <dbReference type="NCBI Taxonomy" id="67307"/>
    <lineage>
        <taxon>Bacteria</taxon>
        <taxon>Bacillati</taxon>
        <taxon>Actinomycetota</taxon>
        <taxon>Actinomycetes</taxon>
        <taxon>Kitasatosporales</taxon>
        <taxon>Streptomycetaceae</taxon>
        <taxon>Kitasatospora</taxon>
    </lineage>
</organism>
<dbReference type="Proteomes" id="UP000617734">
    <property type="component" value="Unassembled WGS sequence"/>
</dbReference>
<feature type="domain" description="Glycosyl-hydrolase 97 C-terminal oligomerisation" evidence="7">
    <location>
        <begin position="520"/>
        <end position="609"/>
    </location>
</feature>
<evidence type="ECO:0000256" key="2">
    <source>
        <dbReference type="ARBA" id="ARBA00023295"/>
    </source>
</evidence>
<feature type="domain" description="Glycosyl-hydrolase 97 catalytic" evidence="4">
    <location>
        <begin position="309"/>
        <end position="438"/>
    </location>
</feature>
<dbReference type="InterPro" id="IPR013785">
    <property type="entry name" value="Aldolase_TIM"/>
</dbReference>
<evidence type="ECO:0000259" key="7">
    <source>
        <dbReference type="Pfam" id="PF14509"/>
    </source>
</evidence>
<evidence type="ECO:0000256" key="3">
    <source>
        <dbReference type="SAM" id="SignalP"/>
    </source>
</evidence>